<dbReference type="SUPFAM" id="SSF46565">
    <property type="entry name" value="Chaperone J-domain"/>
    <property type="match status" value="1"/>
</dbReference>
<evidence type="ECO:0000313" key="4">
    <source>
        <dbReference type="Proteomes" id="UP000017836"/>
    </source>
</evidence>
<evidence type="ECO:0000259" key="2">
    <source>
        <dbReference type="PROSITE" id="PS50076"/>
    </source>
</evidence>
<dbReference type="AlphaFoldDB" id="W1PTJ5"/>
<dbReference type="EMBL" id="KI392812">
    <property type="protein sequence ID" value="ERN10610.1"/>
    <property type="molecule type" value="Genomic_DNA"/>
</dbReference>
<dbReference type="Gramene" id="ERN10610">
    <property type="protein sequence ID" value="ERN10610"/>
    <property type="gene ID" value="AMTR_s00028p00152320"/>
</dbReference>
<dbReference type="STRING" id="13333.W1PTJ5"/>
<dbReference type="eggNOG" id="ENOG502QQM2">
    <property type="taxonomic scope" value="Eukaryota"/>
</dbReference>
<reference evidence="4" key="1">
    <citation type="journal article" date="2013" name="Science">
        <title>The Amborella genome and the evolution of flowering plants.</title>
        <authorList>
            <consortium name="Amborella Genome Project"/>
        </authorList>
    </citation>
    <scope>NUCLEOTIDE SEQUENCE [LARGE SCALE GENOMIC DNA]</scope>
</reference>
<evidence type="ECO:0000313" key="3">
    <source>
        <dbReference type="EMBL" id="ERN10610.1"/>
    </source>
</evidence>
<evidence type="ECO:0000256" key="1">
    <source>
        <dbReference type="SAM" id="MobiDB-lite"/>
    </source>
</evidence>
<dbReference type="InterPro" id="IPR001623">
    <property type="entry name" value="DnaJ_domain"/>
</dbReference>
<accession>W1PTJ5</accession>
<dbReference type="InterPro" id="IPR036869">
    <property type="entry name" value="J_dom_sf"/>
</dbReference>
<feature type="compositionally biased region" description="Polar residues" evidence="1">
    <location>
        <begin position="477"/>
        <end position="486"/>
    </location>
</feature>
<dbReference type="Pfam" id="PF11926">
    <property type="entry name" value="DUF3444"/>
    <property type="match status" value="1"/>
</dbReference>
<dbReference type="Gene3D" id="1.10.287.110">
    <property type="entry name" value="DnaJ domain"/>
    <property type="match status" value="1"/>
</dbReference>
<dbReference type="Pfam" id="PF23551">
    <property type="entry name" value="Zn_ribbon_20"/>
    <property type="match status" value="1"/>
</dbReference>
<dbReference type="PROSITE" id="PS00636">
    <property type="entry name" value="DNAJ_1"/>
    <property type="match status" value="1"/>
</dbReference>
<name>W1PTJ5_AMBTC</name>
<dbReference type="PROSITE" id="PS50076">
    <property type="entry name" value="DNAJ_2"/>
    <property type="match status" value="1"/>
</dbReference>
<dbReference type="PANTHER" id="PTHR44137">
    <property type="entry name" value="BNAC03G44070D PROTEIN"/>
    <property type="match status" value="1"/>
</dbReference>
<dbReference type="InterPro" id="IPR056988">
    <property type="entry name" value="Zn_ribbon_pln"/>
</dbReference>
<dbReference type="SMART" id="SM00271">
    <property type="entry name" value="DnaJ"/>
    <property type="match status" value="1"/>
</dbReference>
<keyword evidence="4" id="KW-1185">Reference proteome</keyword>
<dbReference type="PRINTS" id="PR00625">
    <property type="entry name" value="JDOMAIN"/>
</dbReference>
<dbReference type="Proteomes" id="UP000017836">
    <property type="component" value="Unassembled WGS sequence"/>
</dbReference>
<organism evidence="3 4">
    <name type="scientific">Amborella trichopoda</name>
    <dbReference type="NCBI Taxonomy" id="13333"/>
    <lineage>
        <taxon>Eukaryota</taxon>
        <taxon>Viridiplantae</taxon>
        <taxon>Streptophyta</taxon>
        <taxon>Embryophyta</taxon>
        <taxon>Tracheophyta</taxon>
        <taxon>Spermatophyta</taxon>
        <taxon>Magnoliopsida</taxon>
        <taxon>Amborellales</taxon>
        <taxon>Amborellaceae</taxon>
        <taxon>Amborella</taxon>
    </lineage>
</organism>
<dbReference type="CDD" id="cd06257">
    <property type="entry name" value="DnaJ"/>
    <property type="match status" value="1"/>
</dbReference>
<proteinExistence type="predicted"/>
<dbReference type="PANTHER" id="PTHR44137:SF32">
    <property type="entry name" value="DNAJ HEAT SHOCK AMINO-TERMINAL DOMAIN PROTEIN"/>
    <property type="match status" value="1"/>
</dbReference>
<feature type="region of interest" description="Disordered" evidence="1">
    <location>
        <begin position="470"/>
        <end position="504"/>
    </location>
</feature>
<dbReference type="OrthoDB" id="66964at2759"/>
<dbReference type="InterPro" id="IPR018253">
    <property type="entry name" value="DnaJ_domain_CS"/>
</dbReference>
<sequence length="747" mass="84301">MDCNKEDASRCKEIAEKKFTERDIKGCQKFASKAYKLDPGFEGMAQMLATIDIHLAAQVKINGVVDHYAVLQLNPWDNLDTIKKQYRKLALLIHPDKNRSVGAEGAFSYLSEAWNILSDSSKRSLYDHKRTSTSNFNLENFSQPSTAVKTDVSSGQMHDVNGFYGVSNAFRDANNQHQKPRTFWTSCGSCHMRYEYLRKYLNKKLSCQFCKTPFLAIEMTYGPPTNSSNSNSSFTWSFACDVNGRGEKKNHKKHGDFGWHSFDPRYNGSSHGMGSSGFQSKAGKKHCTNLNFQWSPFSGVSSVHGVTTTTSNVVQHGYGKDAKAATKKLGKRTCYFGNENFTGNMDFTWGARETLSTNPEGAGKRWKNEGDSYTDGYEEGGFSMTGNGWKVTVNPPGPNTSNTITSKKFESVKSNQVVNGTANGLKKSGVNDSVIVKPPDGRQVSMAPAFDARQLLINKARAEIRNKLEEMRLGNAKPSQNQNTNDDSLDNTREDPSPQGRDCASKKQGLVMDMNPCGSNFHDFGKIRSEECFRQNQIWALYDRDDGMPRLYGWVQDVISLKPFKVCIRHLYSKSCREFDFVRWVDLGFAKTCGSFRAGQCEVIENVKVFSHVVCGEKGRKGFFRICPRKGDVWALYRHWSSEWDESTQDEVRRQYDLVEVLDDYVNDGVCVFPLDKVVGFKNIFGRNPSHKMARWIPKKEMLRFSHQVPSLLLRKAENTPDGCRVLDPAATPLELLHVKTTDEREI</sequence>
<protein>
    <recommendedName>
        <fullName evidence="2">J domain-containing protein</fullName>
    </recommendedName>
</protein>
<dbReference type="InterPro" id="IPR024593">
    <property type="entry name" value="DUF3444"/>
</dbReference>
<gene>
    <name evidence="3" type="ORF">AMTR_s00028p00152320</name>
</gene>
<dbReference type="KEGG" id="atr:18438789"/>
<dbReference type="OMA" id="IRSEECF"/>
<dbReference type="Pfam" id="PF00226">
    <property type="entry name" value="DnaJ"/>
    <property type="match status" value="1"/>
</dbReference>
<feature type="domain" description="J" evidence="2">
    <location>
        <begin position="66"/>
        <end position="130"/>
    </location>
</feature>
<dbReference type="HOGENOM" id="CLU_004676_1_0_1"/>